<dbReference type="RefSeq" id="XP_040792930.1">
    <property type="nucleotide sequence ID" value="XM_040937516.1"/>
</dbReference>
<evidence type="ECO:0000313" key="3">
    <source>
        <dbReference type="Proteomes" id="UP000800039"/>
    </source>
</evidence>
<dbReference type="OrthoDB" id="10039976at2759"/>
<comment type="caution">
    <text evidence="2">The sequence shown here is derived from an EMBL/GenBank/DDBJ whole genome shotgun (WGS) entry which is preliminary data.</text>
</comment>
<dbReference type="EMBL" id="ML976614">
    <property type="protein sequence ID" value="KAF1850367.1"/>
    <property type="molecule type" value="Genomic_DNA"/>
</dbReference>
<dbReference type="AlphaFoldDB" id="A0A9P4GRA8"/>
<dbReference type="PROSITE" id="PS51186">
    <property type="entry name" value="GNAT"/>
    <property type="match status" value="1"/>
</dbReference>
<dbReference type="InterPro" id="IPR016181">
    <property type="entry name" value="Acyl_CoA_acyltransferase"/>
</dbReference>
<evidence type="ECO:0000313" key="2">
    <source>
        <dbReference type="EMBL" id="KAF1850367.1"/>
    </source>
</evidence>
<protein>
    <submittedName>
        <fullName evidence="2">Acetyltransferase</fullName>
    </submittedName>
</protein>
<dbReference type="Pfam" id="PF00583">
    <property type="entry name" value="Acetyltransf_1"/>
    <property type="match status" value="1"/>
</dbReference>
<proteinExistence type="predicted"/>
<evidence type="ECO:0000259" key="1">
    <source>
        <dbReference type="PROSITE" id="PS51186"/>
    </source>
</evidence>
<accession>A0A9P4GRA8</accession>
<feature type="domain" description="N-acetyltransferase" evidence="1">
    <location>
        <begin position="20"/>
        <end position="162"/>
    </location>
</feature>
<dbReference type="GeneID" id="63854766"/>
<reference evidence="2" key="1">
    <citation type="submission" date="2020-01" db="EMBL/GenBank/DDBJ databases">
        <authorList>
            <consortium name="DOE Joint Genome Institute"/>
            <person name="Haridas S."/>
            <person name="Albert R."/>
            <person name="Binder M."/>
            <person name="Bloem J."/>
            <person name="Labutti K."/>
            <person name="Salamov A."/>
            <person name="Andreopoulos B."/>
            <person name="Baker S.E."/>
            <person name="Barry K."/>
            <person name="Bills G."/>
            <person name="Bluhm B.H."/>
            <person name="Cannon C."/>
            <person name="Castanera R."/>
            <person name="Culley D.E."/>
            <person name="Daum C."/>
            <person name="Ezra D."/>
            <person name="Gonzalez J.B."/>
            <person name="Henrissat B."/>
            <person name="Kuo A."/>
            <person name="Liang C."/>
            <person name="Lipzen A."/>
            <person name="Lutzoni F."/>
            <person name="Magnuson J."/>
            <person name="Mondo S."/>
            <person name="Nolan M."/>
            <person name="Ohm R."/>
            <person name="Pangilinan J."/>
            <person name="Park H.-J."/>
            <person name="Ramirez L."/>
            <person name="Alfaro M."/>
            <person name="Sun H."/>
            <person name="Tritt A."/>
            <person name="Yoshinaga Y."/>
            <person name="Zwiers L.-H."/>
            <person name="Turgeon B.G."/>
            <person name="Goodwin S.B."/>
            <person name="Spatafora J.W."/>
            <person name="Crous P.W."/>
            <person name="Grigoriev I.V."/>
        </authorList>
    </citation>
    <scope>NUCLEOTIDE SEQUENCE</scope>
    <source>
        <strain evidence="2">CBS 394.84</strain>
    </source>
</reference>
<name>A0A9P4GRA8_9PLEO</name>
<dbReference type="Gene3D" id="3.40.630.30">
    <property type="match status" value="1"/>
</dbReference>
<dbReference type="InterPro" id="IPR053144">
    <property type="entry name" value="Acetyltransferase_Butenolide"/>
</dbReference>
<dbReference type="PANTHER" id="PTHR43233">
    <property type="entry name" value="FAMILY N-ACETYLTRANSFERASE, PUTATIVE (AFU_ORTHOLOGUE AFUA_6G03350)-RELATED"/>
    <property type="match status" value="1"/>
</dbReference>
<dbReference type="GO" id="GO:0016747">
    <property type="term" value="F:acyltransferase activity, transferring groups other than amino-acyl groups"/>
    <property type="evidence" value="ECO:0007669"/>
    <property type="project" value="InterPro"/>
</dbReference>
<dbReference type="InterPro" id="IPR000182">
    <property type="entry name" value="GNAT_dom"/>
</dbReference>
<gene>
    <name evidence="2" type="ORF">K460DRAFT_412082</name>
</gene>
<dbReference type="SUPFAM" id="SSF55729">
    <property type="entry name" value="Acyl-CoA N-acyltransferases (Nat)"/>
    <property type="match status" value="1"/>
</dbReference>
<dbReference type="PANTHER" id="PTHR43233:SF1">
    <property type="entry name" value="FAMILY N-ACETYLTRANSFERASE, PUTATIVE (AFU_ORTHOLOGUE AFUA_6G03350)-RELATED"/>
    <property type="match status" value="1"/>
</dbReference>
<sequence length="184" mass="20678">MDKKVWQWQRTINSQTFLLSSNRTLLPHAFVQESFATEDMYWARPMSSDQLRTMLSNSLTTGVYLISPDNTTTPVGMARIITDYITFAYLTDVYLQPSYRALGLGTWLIQCCREIVLEMPALRSLVLLTGSEQAAKLYRKELGMQLLEEEDTALTCMRARRATLADAASAAGPIPQDEPEATDA</sequence>
<dbReference type="CDD" id="cd04301">
    <property type="entry name" value="NAT_SF"/>
    <property type="match status" value="1"/>
</dbReference>
<dbReference type="Proteomes" id="UP000800039">
    <property type="component" value="Unassembled WGS sequence"/>
</dbReference>
<organism evidence="2 3">
    <name type="scientific">Cucurbitaria berberidis CBS 394.84</name>
    <dbReference type="NCBI Taxonomy" id="1168544"/>
    <lineage>
        <taxon>Eukaryota</taxon>
        <taxon>Fungi</taxon>
        <taxon>Dikarya</taxon>
        <taxon>Ascomycota</taxon>
        <taxon>Pezizomycotina</taxon>
        <taxon>Dothideomycetes</taxon>
        <taxon>Pleosporomycetidae</taxon>
        <taxon>Pleosporales</taxon>
        <taxon>Pleosporineae</taxon>
        <taxon>Cucurbitariaceae</taxon>
        <taxon>Cucurbitaria</taxon>
    </lineage>
</organism>
<keyword evidence="3" id="KW-1185">Reference proteome</keyword>